<gene>
    <name evidence="3" type="primary">RvY_05736-1</name>
    <name evidence="3" type="synonym">RvY_05736.1</name>
    <name evidence="3" type="ORF">RvY_05736</name>
</gene>
<evidence type="ECO:0000256" key="1">
    <source>
        <dbReference type="PROSITE-ProRule" id="PRU01011"/>
    </source>
</evidence>
<organism evidence="3 4">
    <name type="scientific">Ramazzottius varieornatus</name>
    <name type="common">Water bear</name>
    <name type="synonym">Tardigrade</name>
    <dbReference type="NCBI Taxonomy" id="947166"/>
    <lineage>
        <taxon>Eukaryota</taxon>
        <taxon>Metazoa</taxon>
        <taxon>Ecdysozoa</taxon>
        <taxon>Tardigrada</taxon>
        <taxon>Eutardigrada</taxon>
        <taxon>Parachela</taxon>
        <taxon>Hypsibioidea</taxon>
        <taxon>Ramazzottiidae</taxon>
        <taxon>Ramazzottius</taxon>
    </lineage>
</organism>
<dbReference type="Gene3D" id="2.110.10.10">
    <property type="entry name" value="Hemopexin-like domain"/>
    <property type="match status" value="1"/>
</dbReference>
<reference evidence="3 4" key="1">
    <citation type="journal article" date="2016" name="Nat. Commun.">
        <title>Extremotolerant tardigrade genome and improved radiotolerance of human cultured cells by tardigrade-unique protein.</title>
        <authorList>
            <person name="Hashimoto T."/>
            <person name="Horikawa D.D."/>
            <person name="Saito Y."/>
            <person name="Kuwahara H."/>
            <person name="Kozuka-Hata H."/>
            <person name="Shin-I T."/>
            <person name="Minakuchi Y."/>
            <person name="Ohishi K."/>
            <person name="Motoyama A."/>
            <person name="Aizu T."/>
            <person name="Enomoto A."/>
            <person name="Kondo K."/>
            <person name="Tanaka S."/>
            <person name="Hara Y."/>
            <person name="Koshikawa S."/>
            <person name="Sagara H."/>
            <person name="Miura T."/>
            <person name="Yokobori S."/>
            <person name="Miyagawa K."/>
            <person name="Suzuki Y."/>
            <person name="Kubo T."/>
            <person name="Oyama M."/>
            <person name="Kohara Y."/>
            <person name="Fujiyama A."/>
            <person name="Arakawa K."/>
            <person name="Katayama T."/>
            <person name="Toyoda A."/>
            <person name="Kunieda T."/>
        </authorList>
    </citation>
    <scope>NUCLEOTIDE SEQUENCE [LARGE SCALE GENOMIC DNA]</scope>
    <source>
        <strain evidence="3 4">YOKOZUNA-1</strain>
    </source>
</reference>
<protein>
    <submittedName>
        <fullName evidence="3">Uncharacterized protein</fullName>
    </submittedName>
</protein>
<feature type="compositionally biased region" description="Basic and acidic residues" evidence="2">
    <location>
        <begin position="471"/>
        <end position="481"/>
    </location>
</feature>
<dbReference type="EMBL" id="BDGG01000002">
    <property type="protein sequence ID" value="GAU93868.1"/>
    <property type="molecule type" value="Genomic_DNA"/>
</dbReference>
<feature type="region of interest" description="Disordered" evidence="2">
    <location>
        <begin position="469"/>
        <end position="514"/>
    </location>
</feature>
<comment type="caution">
    <text evidence="3">The sequence shown here is derived from an EMBL/GenBank/DDBJ whole genome shotgun (WGS) entry which is preliminary data.</text>
</comment>
<proteinExistence type="predicted"/>
<dbReference type="STRING" id="947166.A0A1D1V5U0"/>
<name>A0A1D1V5U0_RAMVA</name>
<sequence length="566" mass="61507">MQACISSMLLPAFITFGIIVANVSTLNILTGGKSHLDFNDSHQDPVTPPPRFFASSTSTATPKLRRSTTSRVTRSAEKIAIGSELASSFAKNVSRIRFDPTLVHPETINQFPPMFARLLASLSTNTRKTLDIDAARGKNIYQFEGDATYRKKRQASSLSVSVSSGSSTCQRVQPACLDYPFDALVPHDDMVLAFKNGKVHMIAPNGSAVDSHGGPVDVQTIFPNARSNITAALQMKDHIYLFFGSTYMKFRPLRRAIASPEPLQISSGFHGVPTPVEGAFQLNHHTYVFLSGPKFVFYQPDGVPPVNPKYSPNLLANIAEGPKNVTGVFNTPDGRRFMLGDDQLYELNDKMKVIKVQKSKRQPDETGWLDCTPKSTLCANTTITVQSPKPDFQVAFPDPSNSSTVEFPSGTVIVGSASVPHAPQDNKANAQPAEIPFGEISVVKPNEMGVPEVPADAISVVQPVASSKASKSAEEGKKQEGKQVSNLFDDNDEVDEGRTSSVINLKPPGTTRKPQLILSVNGTNVAQQLEEQQQVLKMLVRQLDTLTHAISSIPVVPQSRVLKDLK</sequence>
<dbReference type="SUPFAM" id="SSF50923">
    <property type="entry name" value="Hemopexin-like domain"/>
    <property type="match status" value="1"/>
</dbReference>
<evidence type="ECO:0000256" key="2">
    <source>
        <dbReference type="SAM" id="MobiDB-lite"/>
    </source>
</evidence>
<accession>A0A1D1V5U0</accession>
<evidence type="ECO:0000313" key="4">
    <source>
        <dbReference type="Proteomes" id="UP000186922"/>
    </source>
</evidence>
<dbReference type="AlphaFoldDB" id="A0A1D1V5U0"/>
<dbReference type="Proteomes" id="UP000186922">
    <property type="component" value="Unassembled WGS sequence"/>
</dbReference>
<dbReference type="InterPro" id="IPR036375">
    <property type="entry name" value="Hemopexin-like_dom_sf"/>
</dbReference>
<dbReference type="PROSITE" id="PS51642">
    <property type="entry name" value="HEMOPEXIN_2"/>
    <property type="match status" value="1"/>
</dbReference>
<evidence type="ECO:0000313" key="3">
    <source>
        <dbReference type="EMBL" id="GAU93868.1"/>
    </source>
</evidence>
<feature type="repeat" description="Hemopexin" evidence="1">
    <location>
        <begin position="226"/>
        <end position="272"/>
    </location>
</feature>
<dbReference type="OrthoDB" id="10069392at2759"/>
<dbReference type="InterPro" id="IPR018487">
    <property type="entry name" value="Hemopexin-like_repeat"/>
</dbReference>
<keyword evidence="4" id="KW-1185">Reference proteome</keyword>